<keyword evidence="2" id="KW-0808">Transferase</keyword>
<dbReference type="InterPro" id="IPR000477">
    <property type="entry name" value="RT_dom"/>
</dbReference>
<dbReference type="CDD" id="cd06222">
    <property type="entry name" value="RNase_H_like"/>
    <property type="match status" value="1"/>
</dbReference>
<dbReference type="GO" id="GO:0003964">
    <property type="term" value="F:RNA-directed DNA polymerase activity"/>
    <property type="evidence" value="ECO:0007669"/>
    <property type="project" value="UniProtKB-KW"/>
</dbReference>
<dbReference type="InterPro" id="IPR012337">
    <property type="entry name" value="RNaseH-like_sf"/>
</dbReference>
<dbReference type="PANTHER" id="PTHR33116:SF70">
    <property type="entry name" value="NON-LTR RETROELEMENT REVERSE TRANSCRIPTASE-LIKE PROTEIN"/>
    <property type="match status" value="1"/>
</dbReference>
<dbReference type="Pfam" id="PF00078">
    <property type="entry name" value="RVT_1"/>
    <property type="match status" value="1"/>
</dbReference>
<evidence type="ECO:0000259" key="1">
    <source>
        <dbReference type="PROSITE" id="PS50878"/>
    </source>
</evidence>
<evidence type="ECO:0000313" key="2">
    <source>
        <dbReference type="EMBL" id="ABD28627.2"/>
    </source>
</evidence>
<reference evidence="2" key="2">
    <citation type="submission" date="2007-03" db="EMBL/GenBank/DDBJ databases">
        <authorList>
            <consortium name="The International Medicago Genome Annotation Group"/>
        </authorList>
    </citation>
    <scope>NUCLEOTIDE SEQUENCE</scope>
</reference>
<dbReference type="SUPFAM" id="SSF53098">
    <property type="entry name" value="Ribonuclease H-like"/>
    <property type="match status" value="1"/>
</dbReference>
<dbReference type="InterPro" id="IPR043502">
    <property type="entry name" value="DNA/RNA_pol_sf"/>
</dbReference>
<dbReference type="InterPro" id="IPR036691">
    <property type="entry name" value="Endo/exonu/phosph_ase_sf"/>
</dbReference>
<dbReference type="PANTHER" id="PTHR33116">
    <property type="entry name" value="REVERSE TRANSCRIPTASE ZINC-BINDING DOMAIN-CONTAINING PROTEIN-RELATED-RELATED"/>
    <property type="match status" value="1"/>
</dbReference>
<dbReference type="PROSITE" id="PS50878">
    <property type="entry name" value="RT_POL"/>
    <property type="match status" value="1"/>
</dbReference>
<dbReference type="CDD" id="cd01650">
    <property type="entry name" value="RT_nLTR_like"/>
    <property type="match status" value="1"/>
</dbReference>
<dbReference type="SUPFAM" id="SSF56219">
    <property type="entry name" value="DNase I-like"/>
    <property type="match status" value="1"/>
</dbReference>
<sequence>MVNLSAGDFVRGKKRAAKSSGISSWHVETTPKFLKPHVSFARLSSFWINIGYTPVHIIEANGHSGGVWLLKHSTTNITSTVLDFNQYSITFIIGRGAAITTCTCIYASPNYSMRPNLWNYLVNINDTITGPWMLIGDFNETHLPSEQRGGTFHHNRAATFSNFMNNCNLLDLTTTGGRFTWHKNNNGIRILSKKLDRGMANVDWRLSFPEAFVEVLCRLHSDHNPLLLRFGGLPLTRGPRPFRFEAAWIDHYDYGNVVKRSWSTHTHNPTASLIKVMENSIIFNHDVFGNIFQRKSRVEWRLKGVQSYLERVDSYRHTLLEKELQDEYNHILFQEEMLWYQKSREQWVKLGDKNTAFFHAQTVIRRKWNKIHKLQLPNGISTSDSNILQEEALKYFKKFFCGSQIPYSRFFNEGRHPALDDTGKTSLTSPITKKEVFAALNSMKPYKAPGPDGFHCIFFKQYWHIVGDDVFHLVRSAFLTGHFDPAISNTLIALIPKIDSPNTYKDFRPISLCNTLYKIITKVLVHRLRPFLNNLIGPYQSSFLPGRGTADNSIILQEILHFMKRSKRKKGYVAFKLDLEKAFDNVNWDFLNSCLLDFGFPDIIVKLIMHCVSSANYSLLWNGNKMPPFKPTHGLRQGDPLSPYLFILCMEKLSVAIQDAVLQGSWEPIHIINDGPQISHLLFADDVLLFTKAKSSQLQFITNLFDRFSRASGLKINISKSRAYYSSGTPNGKINNLTAISGIQSTTTLGKYLGFPMLQGRPKRSDFNFILEKMQTRLASWKNRLLNRTGRLTLATSVLSTIPTYYMQINWLPQNICDSIDQTARNFLWKGSNNKGIHLVNWKTITRPKSIGGLGIRSARDANICLLGKLVWDMVQSTNKLWVNLLAKKYSSGTSLLEANVNSNSSPSWFSIIRAKDILKTGYSWRAGAGTSSFWFSNWSSHGYLGSLVPIIDIHDIHLTVKDVLTSVETSSNDSVWSWIWQLTAPEKYKLLIWLACHNAAPTLSLLHHRKMAPAATCSRCGENDESFLHCVRDCKHSAAIWHKLGFVTAAFFSVSSVQDWIRNFSSGSRAITFLAGLWWSWRHRNLMCLSNETWPLTRISFRINDSINAIRSAFVKSNVIQPDSARMVKWNQGNHQCHILNVDGSCLGTPIRAGFGGIFRNNVGGYLSGYSGFISESTDILLAELTALHQGLIMAAEMGIEELACYSDSLLTINLITRTTSKYHTYAVLIQDIKDLLSAHNFSVYHCFREGNQCADYLAKLGASSNEECLVHASACQELLVLIQMDAIGTLFPRL</sequence>
<dbReference type="Gene3D" id="3.60.10.10">
    <property type="entry name" value="Endonuclease/exonuclease/phosphatase"/>
    <property type="match status" value="1"/>
</dbReference>
<keyword evidence="2" id="KW-0548">Nucleotidyltransferase</keyword>
<name>Q2HUN6_MEDTR</name>
<dbReference type="InterPro" id="IPR036397">
    <property type="entry name" value="RNaseH_sf"/>
</dbReference>
<dbReference type="SUPFAM" id="SSF56672">
    <property type="entry name" value="DNA/RNA polymerases"/>
    <property type="match status" value="1"/>
</dbReference>
<proteinExistence type="predicted"/>
<dbReference type="Gene3D" id="3.30.420.10">
    <property type="entry name" value="Ribonuclease H-like superfamily/Ribonuclease H"/>
    <property type="match status" value="1"/>
</dbReference>
<dbReference type="InterPro" id="IPR026960">
    <property type="entry name" value="RVT-Znf"/>
</dbReference>
<feature type="domain" description="Reverse transcriptase" evidence="1">
    <location>
        <begin position="476"/>
        <end position="757"/>
    </location>
</feature>
<dbReference type="Pfam" id="PF13966">
    <property type="entry name" value="zf-RVT"/>
    <property type="match status" value="1"/>
</dbReference>
<reference evidence="2" key="1">
    <citation type="submission" date="2004-07" db="EMBL/GenBank/DDBJ databases">
        <authorList>
            <person name="Town C.D."/>
        </authorList>
    </citation>
    <scope>NUCLEOTIDE SEQUENCE</scope>
</reference>
<dbReference type="Pfam" id="PF13456">
    <property type="entry name" value="RVT_3"/>
    <property type="match status" value="1"/>
</dbReference>
<organism evidence="2">
    <name type="scientific">Medicago truncatula</name>
    <name type="common">Barrel medic</name>
    <name type="synonym">Medicago tribuloides</name>
    <dbReference type="NCBI Taxonomy" id="3880"/>
    <lineage>
        <taxon>Eukaryota</taxon>
        <taxon>Viridiplantae</taxon>
        <taxon>Streptophyta</taxon>
        <taxon>Embryophyta</taxon>
        <taxon>Tracheophyta</taxon>
        <taxon>Spermatophyta</taxon>
        <taxon>Magnoliopsida</taxon>
        <taxon>eudicotyledons</taxon>
        <taxon>Gunneridae</taxon>
        <taxon>Pentapetalae</taxon>
        <taxon>rosids</taxon>
        <taxon>fabids</taxon>
        <taxon>Fabales</taxon>
        <taxon>Fabaceae</taxon>
        <taxon>Papilionoideae</taxon>
        <taxon>50 kb inversion clade</taxon>
        <taxon>NPAAA clade</taxon>
        <taxon>Hologalegina</taxon>
        <taxon>IRL clade</taxon>
        <taxon>Trifolieae</taxon>
        <taxon>Medicago</taxon>
    </lineage>
</organism>
<dbReference type="EMBL" id="AC149130">
    <property type="protein sequence ID" value="ABD28627.2"/>
    <property type="molecule type" value="Genomic_DNA"/>
</dbReference>
<dbReference type="GO" id="GO:0003676">
    <property type="term" value="F:nucleic acid binding"/>
    <property type="evidence" value="ECO:0007669"/>
    <property type="project" value="InterPro"/>
</dbReference>
<accession>Q2HUN6</accession>
<keyword evidence="2" id="KW-0695">RNA-directed DNA polymerase</keyword>
<dbReference type="InterPro" id="IPR002156">
    <property type="entry name" value="RNaseH_domain"/>
</dbReference>
<gene>
    <name evidence="2" type="ORF">MtrDRAFT_AC149130g44v2</name>
</gene>
<dbReference type="InterPro" id="IPR044730">
    <property type="entry name" value="RNase_H-like_dom_plant"/>
</dbReference>
<dbReference type="ExpressionAtlas" id="Q2HUN6">
    <property type="expression patterns" value="differential"/>
</dbReference>
<protein>
    <submittedName>
        <fullName evidence="2">RNA-directed DNA polymerase (Reverse transcriptase); Ribonuclease H</fullName>
    </submittedName>
</protein>
<dbReference type="GO" id="GO:0004523">
    <property type="term" value="F:RNA-DNA hybrid ribonuclease activity"/>
    <property type="evidence" value="ECO:0007669"/>
    <property type="project" value="InterPro"/>
</dbReference>